<proteinExistence type="predicted"/>
<sequence length="86" mass="9309">RHRSREHTLAYLEANPMTASARLSGDRRGLGTSTATPASSRSTNSSTRQIRSGITFQASSQPSPGTQSSDPCTTPSYPQSKRQRNE</sequence>
<feature type="region of interest" description="Disordered" evidence="1">
    <location>
        <begin position="1"/>
        <end position="86"/>
    </location>
</feature>
<gene>
    <name evidence="2" type="ORF">IWQ62_005727</name>
</gene>
<evidence type="ECO:0000313" key="3">
    <source>
        <dbReference type="Proteomes" id="UP001150925"/>
    </source>
</evidence>
<dbReference type="Proteomes" id="UP001150925">
    <property type="component" value="Unassembled WGS sequence"/>
</dbReference>
<comment type="caution">
    <text evidence="2">The sequence shown here is derived from an EMBL/GenBank/DDBJ whole genome shotgun (WGS) entry which is preliminary data.</text>
</comment>
<name>A0A9W8APW0_9FUNG</name>
<accession>A0A9W8APW0</accession>
<evidence type="ECO:0000256" key="1">
    <source>
        <dbReference type="SAM" id="MobiDB-lite"/>
    </source>
</evidence>
<dbReference type="AlphaFoldDB" id="A0A9W8APW0"/>
<reference evidence="2" key="1">
    <citation type="submission" date="2022-07" db="EMBL/GenBank/DDBJ databases">
        <title>Phylogenomic reconstructions and comparative analyses of Kickxellomycotina fungi.</title>
        <authorList>
            <person name="Reynolds N.K."/>
            <person name="Stajich J.E."/>
            <person name="Barry K."/>
            <person name="Grigoriev I.V."/>
            <person name="Crous P."/>
            <person name="Smith M.E."/>
        </authorList>
    </citation>
    <scope>NUCLEOTIDE SEQUENCE</scope>
    <source>
        <strain evidence="2">RSA 1196</strain>
    </source>
</reference>
<evidence type="ECO:0000313" key="2">
    <source>
        <dbReference type="EMBL" id="KAJ1954569.1"/>
    </source>
</evidence>
<dbReference type="EMBL" id="JANBPY010002542">
    <property type="protein sequence ID" value="KAJ1954569.1"/>
    <property type="molecule type" value="Genomic_DNA"/>
</dbReference>
<feature type="non-terminal residue" evidence="2">
    <location>
        <position position="1"/>
    </location>
</feature>
<feature type="compositionally biased region" description="Polar residues" evidence="1">
    <location>
        <begin position="49"/>
        <end position="80"/>
    </location>
</feature>
<feature type="compositionally biased region" description="Low complexity" evidence="1">
    <location>
        <begin position="32"/>
        <end position="48"/>
    </location>
</feature>
<keyword evidence="3" id="KW-1185">Reference proteome</keyword>
<protein>
    <submittedName>
        <fullName evidence="2">Uncharacterized protein</fullName>
    </submittedName>
</protein>
<organism evidence="2 3">
    <name type="scientific">Dispira parvispora</name>
    <dbReference type="NCBI Taxonomy" id="1520584"/>
    <lineage>
        <taxon>Eukaryota</taxon>
        <taxon>Fungi</taxon>
        <taxon>Fungi incertae sedis</taxon>
        <taxon>Zoopagomycota</taxon>
        <taxon>Kickxellomycotina</taxon>
        <taxon>Dimargaritomycetes</taxon>
        <taxon>Dimargaritales</taxon>
        <taxon>Dimargaritaceae</taxon>
        <taxon>Dispira</taxon>
    </lineage>
</organism>